<dbReference type="Pfam" id="PF03772">
    <property type="entry name" value="Competence"/>
    <property type="match status" value="1"/>
</dbReference>
<dbReference type="InterPro" id="IPR004477">
    <property type="entry name" value="ComEC_N"/>
</dbReference>
<comment type="caution">
    <text evidence="3">The sequence shown here is derived from an EMBL/GenBank/DDBJ whole genome shotgun (WGS) entry which is preliminary data.</text>
</comment>
<proteinExistence type="predicted"/>
<keyword evidence="1" id="KW-0472">Membrane</keyword>
<keyword evidence="1" id="KW-0812">Transmembrane</keyword>
<feature type="non-terminal residue" evidence="3">
    <location>
        <position position="89"/>
    </location>
</feature>
<protein>
    <submittedName>
        <fullName evidence="3">ComEC/Rec2 family competence protein</fullName>
    </submittedName>
</protein>
<dbReference type="Proteomes" id="UP001469749">
    <property type="component" value="Unassembled WGS sequence"/>
</dbReference>
<dbReference type="RefSeq" id="WP_349086680.1">
    <property type="nucleotide sequence ID" value="NZ_JBBMEK010000475.1"/>
</dbReference>
<evidence type="ECO:0000259" key="2">
    <source>
        <dbReference type="Pfam" id="PF03772"/>
    </source>
</evidence>
<reference evidence="3 4" key="1">
    <citation type="submission" date="2024-03" db="EMBL/GenBank/DDBJ databases">
        <title>Human intestinal bacterial collection.</title>
        <authorList>
            <person name="Pauvert C."/>
            <person name="Hitch T.C.A."/>
            <person name="Clavel T."/>
        </authorList>
    </citation>
    <scope>NUCLEOTIDE SEQUENCE [LARGE SCALE GENOMIC DNA]</scope>
    <source>
        <strain evidence="3 4">CLA-AA-H190</strain>
    </source>
</reference>
<evidence type="ECO:0000313" key="4">
    <source>
        <dbReference type="Proteomes" id="UP001469749"/>
    </source>
</evidence>
<sequence>MSVYTLLKRLGVGLKGSACLSGFIVLSYGVMTGFGPSTERAVIMFLVRMGAVYLGCTYDFLSALSFSALILFVSRPLSILQTGVWFSFA</sequence>
<keyword evidence="4" id="KW-1185">Reference proteome</keyword>
<keyword evidence="1" id="KW-1133">Transmembrane helix</keyword>
<accession>A0ABV1B9U1</accession>
<evidence type="ECO:0000256" key="1">
    <source>
        <dbReference type="SAM" id="Phobius"/>
    </source>
</evidence>
<feature type="domain" description="ComEC/Rec2-related protein" evidence="2">
    <location>
        <begin position="3"/>
        <end position="89"/>
    </location>
</feature>
<feature type="transmembrane region" description="Helical" evidence="1">
    <location>
        <begin position="51"/>
        <end position="73"/>
    </location>
</feature>
<evidence type="ECO:0000313" key="3">
    <source>
        <dbReference type="EMBL" id="MEQ2367012.1"/>
    </source>
</evidence>
<feature type="transmembrane region" description="Helical" evidence="1">
    <location>
        <begin position="12"/>
        <end position="31"/>
    </location>
</feature>
<name>A0ABV1B9U1_9FIRM</name>
<dbReference type="EMBL" id="JBBMEK010000475">
    <property type="protein sequence ID" value="MEQ2367012.1"/>
    <property type="molecule type" value="Genomic_DNA"/>
</dbReference>
<gene>
    <name evidence="3" type="ORF">WMO25_18300</name>
</gene>
<organism evidence="3 4">
    <name type="scientific">Coprococcus intestinihominis</name>
    <dbReference type="NCBI Taxonomy" id="3133154"/>
    <lineage>
        <taxon>Bacteria</taxon>
        <taxon>Bacillati</taxon>
        <taxon>Bacillota</taxon>
        <taxon>Clostridia</taxon>
        <taxon>Lachnospirales</taxon>
        <taxon>Lachnospiraceae</taxon>
        <taxon>Coprococcus</taxon>
    </lineage>
</organism>